<dbReference type="Pfam" id="PF00651">
    <property type="entry name" value="BTB"/>
    <property type="match status" value="2"/>
</dbReference>
<keyword evidence="3" id="KW-1017">Isopeptide bond</keyword>
<evidence type="ECO:0000313" key="18">
    <source>
        <dbReference type="EMBL" id="KAK2193843.1"/>
    </source>
</evidence>
<feature type="domain" description="C2H2-type" evidence="17">
    <location>
        <begin position="1073"/>
        <end position="1100"/>
    </location>
</feature>
<feature type="domain" description="BTB" evidence="16">
    <location>
        <begin position="554"/>
        <end position="620"/>
    </location>
</feature>
<dbReference type="FunFam" id="3.30.160.60:FF:002343">
    <property type="entry name" value="Zinc finger protein 33A"/>
    <property type="match status" value="1"/>
</dbReference>
<dbReference type="SUPFAM" id="SSF54695">
    <property type="entry name" value="POZ domain"/>
    <property type="match status" value="2"/>
</dbReference>
<dbReference type="FunFam" id="3.30.160.60:FF:001289">
    <property type="entry name" value="Zinc finger protein 574"/>
    <property type="match status" value="1"/>
</dbReference>
<name>A0AAD9PFZ6_RIDPI</name>
<evidence type="ECO:0000256" key="7">
    <source>
        <dbReference type="ARBA" id="ARBA00022833"/>
    </source>
</evidence>
<dbReference type="Pfam" id="PF13912">
    <property type="entry name" value="zf-C2H2_6"/>
    <property type="match status" value="2"/>
</dbReference>
<sequence length="1405" mass="158272">MASCDDVLTSHGADVAFVESADWACEMLEMLQRFRVNGDLCNVTLYSSDGLCYQAHCCVLAAASPSIKSLLAQQATDNCVLQLEMISGDIIDSVLQFIYTGRTCVPLATLSDMISACDQLGLSQLKNICTSLVNETAEKKVLQADEQQYVTSEESHDGCHVTGEETGVTYVLVNQNGQPEQEVPVEMAECDAEETRCVNDIIKQERDVINAIEFVIKDPPPNGPVYEEISHVDTSEVLHQEVPIQGTDNSMDILNQNAHNASEATAATVNLLWGETGGVYAKSRGQKRLACPLCEKTFLKNACLLEHVRAHDNKMLYMCDVCHKTFTWKHSLQLHSRTHSGVRPYECKTCGKQFSHSSNFVAHKRTHSQEKAFQCSKCGVKFRGQSAMIRHRQKHDGVKKHECQYCGKRFYERYSLVVHKRTHTGEKPYECSVCKERFAQLSNLEYHQWTHVDERPLKCSECERGFRSSNQLKLHMRIHTGEKPHECGVCHKRFRTRSDLVSHQVTHTGMRPYERCDVVYEETVAMTVVMLQNEGWGSTVCGAMNSFRQNGEFCNVTLLSNDNRSFVAHDCVLAAASPYLKSLLTDMDLPSCMLKLETISGELIEYILQFIYSGMVYLPLTKLASIATASEQLGVDQLKTLCDGFLKDFDVDETKHAEEAADPAEKVPDSVDGADVVDFAASSNQESTLNDENTSEDVVTVKYEQTEKSVELAHDELADHDESVDATDINAATDTDVAEDEKDSKDDVSLVQEDTGCIPTMQLEIAGTTVDAETVARQILELPPEAKEIMDGTVVVQSGEGGAGDGASEQVIYVQPVGDVDLGEQGASKNDVMEGVAILQQLEDGSSGFIMTGNSGIIHVTLSQQPDGVNDTTLQALTVNEALAPTEPRKQPGGGMLTVTTPVRPFACFRCNKTFTRRGHLTEHERVHTGDMYRCDVCAKTFQWKRGLELHARVHSGEKPYACDYCGKQFAHASNLMVHRKRHSGEKPYACPMCSMTFCSQSSLIRHRKRHSGIKAHKCEHCGKEFFERNVLKRHMRKHTGEKPYVCGVCGDRFTDVTGLSYHRWTHRKDRPLKCPTCGFGCISQSQLTSHMRTHTGERPFRCETCGKGFKIRANLTAHTRIHSGEKPFECCICSRKFVTSSQLNKHSATHVKQEEDDQSSAEQKPYQCSVCGKRFGRRNNMLQHERLHLGLKPFKCSACEWSFTRRTHLQKHQQKMQHGSPDDLLLERERKAKVECTFACDYCSSCFEDENILLQHQIVCKGDDDAEPIIDGDAAAATQSDDEGERKFRCNVCKRTFKRNTHLKQHKKSHKRIAFFFSPEGRPYECDVCKKRFKRKNTLNQHKLTHRDDQERRHLLCYLCGRGFLRTTHLKNHVRTMHKDVQIPDELRIKTDDEDDDDEGDIYE</sequence>
<feature type="domain" description="C2H2-type" evidence="17">
    <location>
        <begin position="1289"/>
        <end position="1311"/>
    </location>
</feature>
<evidence type="ECO:0000259" key="16">
    <source>
        <dbReference type="PROSITE" id="PS50097"/>
    </source>
</evidence>
<dbReference type="FunFam" id="3.30.160.60:FF:000065">
    <property type="entry name" value="B-cell CLL/lymphoma 6, member B"/>
    <property type="match status" value="1"/>
</dbReference>
<dbReference type="FunFam" id="3.30.160.60:FF:000100">
    <property type="entry name" value="Zinc finger 45-like"/>
    <property type="match status" value="1"/>
</dbReference>
<keyword evidence="10" id="KW-0238">DNA-binding</keyword>
<feature type="domain" description="C2H2-type" evidence="17">
    <location>
        <begin position="1101"/>
        <end position="1128"/>
    </location>
</feature>
<dbReference type="Gene3D" id="3.30.710.10">
    <property type="entry name" value="Potassium Channel Kv1.1, Chain A"/>
    <property type="match status" value="2"/>
</dbReference>
<evidence type="ECO:0000256" key="2">
    <source>
        <dbReference type="ARBA" id="ARBA00006991"/>
    </source>
</evidence>
<dbReference type="InterPro" id="IPR000210">
    <property type="entry name" value="BTB/POZ_dom"/>
</dbReference>
<evidence type="ECO:0000256" key="14">
    <source>
        <dbReference type="PROSITE-ProRule" id="PRU00042"/>
    </source>
</evidence>
<feature type="domain" description="C2H2-type" evidence="17">
    <location>
        <begin position="961"/>
        <end position="988"/>
    </location>
</feature>
<dbReference type="InterPro" id="IPR013087">
    <property type="entry name" value="Znf_C2H2_type"/>
</dbReference>
<dbReference type="FunFam" id="3.30.160.60:FF:000446">
    <property type="entry name" value="Zinc finger protein"/>
    <property type="match status" value="2"/>
</dbReference>
<keyword evidence="8" id="KW-0832">Ubl conjugation</keyword>
<feature type="domain" description="C2H2-type" evidence="17">
    <location>
        <begin position="1167"/>
        <end position="1194"/>
    </location>
</feature>
<evidence type="ECO:0000256" key="4">
    <source>
        <dbReference type="ARBA" id="ARBA00022723"/>
    </source>
</evidence>
<evidence type="ECO:0000256" key="8">
    <source>
        <dbReference type="ARBA" id="ARBA00022843"/>
    </source>
</evidence>
<dbReference type="FunFam" id="3.30.160.60:FF:000690">
    <property type="entry name" value="Zinc finger protein 354C"/>
    <property type="match status" value="1"/>
</dbReference>
<dbReference type="InterPro" id="IPR011333">
    <property type="entry name" value="SKP1/BTB/POZ_sf"/>
</dbReference>
<dbReference type="EMBL" id="JAODUO010000006">
    <property type="protein sequence ID" value="KAK2193843.1"/>
    <property type="molecule type" value="Genomic_DNA"/>
</dbReference>
<dbReference type="FunFam" id="3.30.160.60:FF:001480">
    <property type="entry name" value="Si:cabz01071911.3"/>
    <property type="match status" value="1"/>
</dbReference>
<evidence type="ECO:0000259" key="17">
    <source>
        <dbReference type="PROSITE" id="PS50157"/>
    </source>
</evidence>
<feature type="domain" description="C2H2-type" evidence="17">
    <location>
        <begin position="289"/>
        <end position="316"/>
    </location>
</feature>
<dbReference type="SUPFAM" id="SSF57667">
    <property type="entry name" value="beta-beta-alpha zinc fingers"/>
    <property type="match status" value="12"/>
</dbReference>
<dbReference type="PANTHER" id="PTHR24381:SF390">
    <property type="entry name" value="ZINC FINGER PROTEIN 37 HOMOLOG"/>
    <property type="match status" value="1"/>
</dbReference>
<keyword evidence="9" id="KW-0805">Transcription regulation</keyword>
<proteinExistence type="inferred from homology"/>
<feature type="domain" description="C2H2-type" evidence="17">
    <location>
        <begin position="933"/>
        <end position="960"/>
    </location>
</feature>
<dbReference type="FunFam" id="3.30.160.60:FF:000624">
    <property type="entry name" value="zinc finger protein 697"/>
    <property type="match status" value="1"/>
</dbReference>
<dbReference type="PROSITE" id="PS00028">
    <property type="entry name" value="ZINC_FINGER_C2H2_1"/>
    <property type="match status" value="22"/>
</dbReference>
<evidence type="ECO:0000256" key="15">
    <source>
        <dbReference type="SAM" id="MobiDB-lite"/>
    </source>
</evidence>
<comment type="caution">
    <text evidence="18">The sequence shown here is derived from an EMBL/GenBank/DDBJ whole genome shotgun (WGS) entry which is preliminary data.</text>
</comment>
<feature type="domain" description="C2H2-type" evidence="17">
    <location>
        <begin position="1356"/>
        <end position="1384"/>
    </location>
</feature>
<dbReference type="GO" id="GO:0000981">
    <property type="term" value="F:DNA-binding transcription factor activity, RNA polymerase II-specific"/>
    <property type="evidence" value="ECO:0007669"/>
    <property type="project" value="TreeGrafter"/>
</dbReference>
<evidence type="ECO:0000256" key="13">
    <source>
        <dbReference type="ARBA" id="ARBA00068876"/>
    </source>
</evidence>
<dbReference type="FunFam" id="3.30.160.60:FF:000202">
    <property type="entry name" value="Zinc finger protein 574"/>
    <property type="match status" value="1"/>
</dbReference>
<protein>
    <recommendedName>
        <fullName evidence="13">Zinc finger protein 865</fullName>
    </recommendedName>
</protein>
<dbReference type="GO" id="GO:0008270">
    <property type="term" value="F:zinc ion binding"/>
    <property type="evidence" value="ECO:0007669"/>
    <property type="project" value="UniProtKB-KW"/>
</dbReference>
<keyword evidence="5" id="KW-0677">Repeat</keyword>
<evidence type="ECO:0000256" key="3">
    <source>
        <dbReference type="ARBA" id="ARBA00022499"/>
    </source>
</evidence>
<dbReference type="SMART" id="SM00225">
    <property type="entry name" value="BTB"/>
    <property type="match status" value="2"/>
</dbReference>
<feature type="domain" description="C2H2-type" evidence="17">
    <location>
        <begin position="1129"/>
        <end position="1156"/>
    </location>
</feature>
<dbReference type="PANTHER" id="PTHR24381">
    <property type="entry name" value="ZINC FINGER PROTEIN"/>
    <property type="match status" value="1"/>
</dbReference>
<dbReference type="FunFam" id="3.30.160.60:FF:000096">
    <property type="entry name" value="Zinc finger and BTB domain-containing protein 18 isoform 1"/>
    <property type="match status" value="1"/>
</dbReference>
<feature type="domain" description="C2H2-type" evidence="17">
    <location>
        <begin position="1045"/>
        <end position="1072"/>
    </location>
</feature>
<dbReference type="Gene3D" id="3.30.160.60">
    <property type="entry name" value="Classic Zinc Finger"/>
    <property type="match status" value="20"/>
</dbReference>
<feature type="domain" description="C2H2-type" evidence="17">
    <location>
        <begin position="373"/>
        <end position="400"/>
    </location>
</feature>
<keyword evidence="7" id="KW-0862">Zinc</keyword>
<evidence type="ECO:0000256" key="6">
    <source>
        <dbReference type="ARBA" id="ARBA00022771"/>
    </source>
</evidence>
<dbReference type="FunFam" id="3.30.160.60:FF:002737">
    <property type="entry name" value="AGAP008430-PA"/>
    <property type="match status" value="1"/>
</dbReference>
<dbReference type="FunFam" id="3.30.160.60:FF:000145">
    <property type="entry name" value="Zinc finger protein 574"/>
    <property type="match status" value="1"/>
</dbReference>
<dbReference type="GO" id="GO:0005634">
    <property type="term" value="C:nucleus"/>
    <property type="evidence" value="ECO:0007669"/>
    <property type="project" value="UniProtKB-SubCell"/>
</dbReference>
<feature type="domain" description="C2H2-type" evidence="17">
    <location>
        <begin position="1195"/>
        <end position="1224"/>
    </location>
</feature>
<feature type="domain" description="C2H2-type" evidence="17">
    <location>
        <begin position="485"/>
        <end position="512"/>
    </location>
</feature>
<dbReference type="PROSITE" id="PS50097">
    <property type="entry name" value="BTB"/>
    <property type="match status" value="2"/>
</dbReference>
<feature type="domain" description="BTB" evidence="16">
    <location>
        <begin position="41"/>
        <end position="107"/>
    </location>
</feature>
<dbReference type="Pfam" id="PF12874">
    <property type="entry name" value="zf-met"/>
    <property type="match status" value="1"/>
</dbReference>
<evidence type="ECO:0000256" key="5">
    <source>
        <dbReference type="ARBA" id="ARBA00022737"/>
    </source>
</evidence>
<dbReference type="CDD" id="cd18186">
    <property type="entry name" value="BTB_POZ_ZBTB_KLHL-like"/>
    <property type="match status" value="1"/>
</dbReference>
<dbReference type="InterPro" id="IPR036236">
    <property type="entry name" value="Znf_C2H2_sf"/>
</dbReference>
<dbReference type="FunFam" id="3.30.160.60:FF:000062">
    <property type="entry name" value="RB-associated KRAB zinc finger protein-like"/>
    <property type="match status" value="1"/>
</dbReference>
<evidence type="ECO:0000256" key="10">
    <source>
        <dbReference type="ARBA" id="ARBA00023125"/>
    </source>
</evidence>
<feature type="domain" description="C2H2-type" evidence="17">
    <location>
        <begin position="429"/>
        <end position="456"/>
    </location>
</feature>
<keyword evidence="19" id="KW-1185">Reference proteome</keyword>
<dbReference type="Pfam" id="PF00096">
    <property type="entry name" value="zf-C2H2"/>
    <property type="match status" value="13"/>
</dbReference>
<dbReference type="Proteomes" id="UP001209878">
    <property type="component" value="Unassembled WGS sequence"/>
</dbReference>
<feature type="domain" description="C2H2-type" evidence="17">
    <location>
        <begin position="317"/>
        <end position="344"/>
    </location>
</feature>
<feature type="domain" description="C2H2-type" evidence="17">
    <location>
        <begin position="1017"/>
        <end position="1044"/>
    </location>
</feature>
<feature type="domain" description="C2H2-type" evidence="17">
    <location>
        <begin position="989"/>
        <end position="1016"/>
    </location>
</feature>
<feature type="domain" description="C2H2-type" evidence="17">
    <location>
        <begin position="457"/>
        <end position="484"/>
    </location>
</feature>
<dbReference type="PROSITE" id="PS50157">
    <property type="entry name" value="ZINC_FINGER_C2H2_2"/>
    <property type="match status" value="22"/>
</dbReference>
<evidence type="ECO:0000256" key="11">
    <source>
        <dbReference type="ARBA" id="ARBA00023163"/>
    </source>
</evidence>
<feature type="domain" description="C2H2-type" evidence="17">
    <location>
        <begin position="345"/>
        <end position="372"/>
    </location>
</feature>
<feature type="compositionally biased region" description="Low complexity" evidence="15">
    <location>
        <begin position="726"/>
        <end position="735"/>
    </location>
</feature>
<reference evidence="18" key="1">
    <citation type="journal article" date="2023" name="Mol. Biol. Evol.">
        <title>Third-Generation Sequencing Reveals the Adaptive Role of the Epigenome in Three Deep-Sea Polychaetes.</title>
        <authorList>
            <person name="Perez M."/>
            <person name="Aroh O."/>
            <person name="Sun Y."/>
            <person name="Lan Y."/>
            <person name="Juniper S.K."/>
            <person name="Young C.R."/>
            <person name="Angers B."/>
            <person name="Qian P.Y."/>
        </authorList>
    </citation>
    <scope>NUCLEOTIDE SEQUENCE</scope>
    <source>
        <strain evidence="18">R07B-5</strain>
    </source>
</reference>
<gene>
    <name evidence="18" type="ORF">NP493_5g14018</name>
</gene>
<dbReference type="GO" id="GO:0000977">
    <property type="term" value="F:RNA polymerase II transcription regulatory region sequence-specific DNA binding"/>
    <property type="evidence" value="ECO:0007669"/>
    <property type="project" value="TreeGrafter"/>
</dbReference>
<feature type="region of interest" description="Disordered" evidence="15">
    <location>
        <begin position="718"/>
        <end position="747"/>
    </location>
</feature>
<dbReference type="SMART" id="SM00355">
    <property type="entry name" value="ZnF_C2H2"/>
    <property type="match status" value="23"/>
</dbReference>
<evidence type="ECO:0000256" key="1">
    <source>
        <dbReference type="ARBA" id="ARBA00004123"/>
    </source>
</evidence>
<keyword evidence="6 14" id="KW-0863">Zinc-finger</keyword>
<comment type="subcellular location">
    <subcellularLocation>
        <location evidence="1">Nucleus</location>
    </subcellularLocation>
</comment>
<keyword evidence="11" id="KW-0804">Transcription</keyword>
<evidence type="ECO:0000313" key="19">
    <source>
        <dbReference type="Proteomes" id="UP001209878"/>
    </source>
</evidence>
<evidence type="ECO:0000256" key="9">
    <source>
        <dbReference type="ARBA" id="ARBA00023015"/>
    </source>
</evidence>
<comment type="similarity">
    <text evidence="2">Belongs to the krueppel C2H2-type zinc-finger protein family.</text>
</comment>
<accession>A0AAD9PFZ6</accession>
<dbReference type="FunFam" id="3.30.160.60:FF:001370">
    <property type="entry name" value="Zinc finger protein"/>
    <property type="match status" value="1"/>
</dbReference>
<keyword evidence="12" id="KW-0539">Nucleus</keyword>
<evidence type="ECO:0000256" key="12">
    <source>
        <dbReference type="ARBA" id="ARBA00023242"/>
    </source>
</evidence>
<feature type="domain" description="C2H2-type" evidence="17">
    <location>
        <begin position="1325"/>
        <end position="1352"/>
    </location>
</feature>
<keyword evidence="4" id="KW-0479">Metal-binding</keyword>
<feature type="domain" description="C2H2-type" evidence="17">
    <location>
        <begin position="401"/>
        <end position="428"/>
    </location>
</feature>
<organism evidence="18 19">
    <name type="scientific">Ridgeia piscesae</name>
    <name type="common">Tubeworm</name>
    <dbReference type="NCBI Taxonomy" id="27915"/>
    <lineage>
        <taxon>Eukaryota</taxon>
        <taxon>Metazoa</taxon>
        <taxon>Spiralia</taxon>
        <taxon>Lophotrochozoa</taxon>
        <taxon>Annelida</taxon>
        <taxon>Polychaeta</taxon>
        <taxon>Sedentaria</taxon>
        <taxon>Canalipalpata</taxon>
        <taxon>Sabellida</taxon>
        <taxon>Siboglinidae</taxon>
        <taxon>Ridgeia</taxon>
    </lineage>
</organism>
<feature type="domain" description="C2H2-type" evidence="17">
    <location>
        <begin position="906"/>
        <end position="933"/>
    </location>
</feature>
<dbReference type="GO" id="GO:0032502">
    <property type="term" value="P:developmental process"/>
    <property type="evidence" value="ECO:0007669"/>
    <property type="project" value="UniProtKB-ARBA"/>
</dbReference>